<evidence type="ECO:0000313" key="2">
    <source>
        <dbReference type="EMBL" id="SVE30766.1"/>
    </source>
</evidence>
<feature type="non-terminal residue" evidence="2">
    <location>
        <position position="126"/>
    </location>
</feature>
<dbReference type="PANTHER" id="PTHR47618">
    <property type="entry name" value="BIFUNCTIONAL OLIGORIBONUCLEASE AND PAP PHOSPHATASE NRNA"/>
    <property type="match status" value="1"/>
</dbReference>
<accession>A0A383CEE5</accession>
<dbReference type="EMBL" id="UINC01208295">
    <property type="protein sequence ID" value="SVE30766.1"/>
    <property type="molecule type" value="Genomic_DNA"/>
</dbReference>
<gene>
    <name evidence="2" type="ORF">METZ01_LOCUS483620</name>
</gene>
<dbReference type="Gene3D" id="3.90.1640.10">
    <property type="entry name" value="inorganic pyrophosphatase (n-terminal core)"/>
    <property type="match status" value="1"/>
</dbReference>
<feature type="domain" description="DDH" evidence="1">
    <location>
        <begin position="26"/>
        <end position="124"/>
    </location>
</feature>
<evidence type="ECO:0000259" key="1">
    <source>
        <dbReference type="Pfam" id="PF01368"/>
    </source>
</evidence>
<name>A0A383CEE5_9ZZZZ</name>
<dbReference type="PANTHER" id="PTHR47618:SF1">
    <property type="entry name" value="BIFUNCTIONAL OLIGORIBONUCLEASE AND PAP PHOSPHATASE NRNA"/>
    <property type="match status" value="1"/>
</dbReference>
<dbReference type="InterPro" id="IPR051319">
    <property type="entry name" value="Oligoribo/pAp-PDE_c-di-AMP_PDE"/>
</dbReference>
<dbReference type="AlphaFoldDB" id="A0A383CEE5"/>
<sequence length="126" mass="13586">VNLRPPELSTSELDGAATFLRDSDEVMLTSHVNSDGDGVGSCLALAGLLRSLGKTPSIVLQDVPADTYSFLEGFDAIVQAKESATRTFDRVIVLDCPERERIGTAEHLITADAVLLNLDHHLANQR</sequence>
<protein>
    <recommendedName>
        <fullName evidence="1">DDH domain-containing protein</fullName>
    </recommendedName>
</protein>
<dbReference type="SUPFAM" id="SSF64182">
    <property type="entry name" value="DHH phosphoesterases"/>
    <property type="match status" value="1"/>
</dbReference>
<dbReference type="Pfam" id="PF01368">
    <property type="entry name" value="DHH"/>
    <property type="match status" value="1"/>
</dbReference>
<organism evidence="2">
    <name type="scientific">marine metagenome</name>
    <dbReference type="NCBI Taxonomy" id="408172"/>
    <lineage>
        <taxon>unclassified sequences</taxon>
        <taxon>metagenomes</taxon>
        <taxon>ecological metagenomes</taxon>
    </lineage>
</organism>
<dbReference type="InterPro" id="IPR001667">
    <property type="entry name" value="DDH_dom"/>
</dbReference>
<dbReference type="InterPro" id="IPR038763">
    <property type="entry name" value="DHH_sf"/>
</dbReference>
<proteinExistence type="predicted"/>
<reference evidence="2" key="1">
    <citation type="submission" date="2018-05" db="EMBL/GenBank/DDBJ databases">
        <authorList>
            <person name="Lanie J.A."/>
            <person name="Ng W.-L."/>
            <person name="Kazmierczak K.M."/>
            <person name="Andrzejewski T.M."/>
            <person name="Davidsen T.M."/>
            <person name="Wayne K.J."/>
            <person name="Tettelin H."/>
            <person name="Glass J.I."/>
            <person name="Rusch D."/>
            <person name="Podicherti R."/>
            <person name="Tsui H.-C.T."/>
            <person name="Winkler M.E."/>
        </authorList>
    </citation>
    <scope>NUCLEOTIDE SEQUENCE</scope>
</reference>
<feature type="non-terminal residue" evidence="2">
    <location>
        <position position="1"/>
    </location>
</feature>